<reference evidence="1 2" key="1">
    <citation type="submission" date="2023-11" db="EMBL/GenBank/DDBJ databases">
        <title>Halocaridina rubra genome assembly.</title>
        <authorList>
            <person name="Smith C."/>
        </authorList>
    </citation>
    <scope>NUCLEOTIDE SEQUENCE [LARGE SCALE GENOMIC DNA]</scope>
    <source>
        <strain evidence="1">EP-1</strain>
        <tissue evidence="1">Whole</tissue>
    </source>
</reference>
<organism evidence="1 2">
    <name type="scientific">Halocaridina rubra</name>
    <name type="common">Hawaiian red shrimp</name>
    <dbReference type="NCBI Taxonomy" id="373956"/>
    <lineage>
        <taxon>Eukaryota</taxon>
        <taxon>Metazoa</taxon>
        <taxon>Ecdysozoa</taxon>
        <taxon>Arthropoda</taxon>
        <taxon>Crustacea</taxon>
        <taxon>Multicrustacea</taxon>
        <taxon>Malacostraca</taxon>
        <taxon>Eumalacostraca</taxon>
        <taxon>Eucarida</taxon>
        <taxon>Decapoda</taxon>
        <taxon>Pleocyemata</taxon>
        <taxon>Caridea</taxon>
        <taxon>Atyoidea</taxon>
        <taxon>Atyidae</taxon>
        <taxon>Halocaridina</taxon>
    </lineage>
</organism>
<evidence type="ECO:0000313" key="1">
    <source>
        <dbReference type="EMBL" id="KAK7073677.1"/>
    </source>
</evidence>
<dbReference type="Proteomes" id="UP001381693">
    <property type="component" value="Unassembled WGS sequence"/>
</dbReference>
<sequence>PLLQCPCHWGSESAQHDAGSKPGQLNRDCVGKSIRQQKLYAKEASEIQRSHMNMRKTVDK</sequence>
<dbReference type="EMBL" id="JAXCGZ010012280">
    <property type="protein sequence ID" value="KAK7073677.1"/>
    <property type="molecule type" value="Genomic_DNA"/>
</dbReference>
<comment type="caution">
    <text evidence="1">The sequence shown here is derived from an EMBL/GenBank/DDBJ whole genome shotgun (WGS) entry which is preliminary data.</text>
</comment>
<dbReference type="AlphaFoldDB" id="A0AAN8WX25"/>
<gene>
    <name evidence="1" type="ORF">SK128_004069</name>
</gene>
<feature type="non-terminal residue" evidence="1">
    <location>
        <position position="1"/>
    </location>
</feature>
<accession>A0AAN8WX25</accession>
<evidence type="ECO:0000313" key="2">
    <source>
        <dbReference type="Proteomes" id="UP001381693"/>
    </source>
</evidence>
<proteinExistence type="predicted"/>
<name>A0AAN8WX25_HALRR</name>
<keyword evidence="2" id="KW-1185">Reference proteome</keyword>
<protein>
    <submittedName>
        <fullName evidence="1">Uncharacterized protein</fullName>
    </submittedName>
</protein>